<comment type="caution">
    <text evidence="3">The sequence shown here is derived from an EMBL/GenBank/DDBJ whole genome shotgun (WGS) entry which is preliminary data.</text>
</comment>
<evidence type="ECO:0000256" key="1">
    <source>
        <dbReference type="PROSITE-ProRule" id="PRU00409"/>
    </source>
</evidence>
<protein>
    <recommendedName>
        <fullName evidence="2">ATP-grasp domain-containing protein</fullName>
    </recommendedName>
</protein>
<dbReference type="InterPro" id="IPR011761">
    <property type="entry name" value="ATP-grasp"/>
</dbReference>
<reference evidence="4" key="1">
    <citation type="journal article" date="2019" name="Int. J. Syst. Evol. Microbiol.">
        <title>The Global Catalogue of Microorganisms (GCM) 10K type strain sequencing project: providing services to taxonomists for standard genome sequencing and annotation.</title>
        <authorList>
            <consortium name="The Broad Institute Genomics Platform"/>
            <consortium name="The Broad Institute Genome Sequencing Center for Infectious Disease"/>
            <person name="Wu L."/>
            <person name="Ma J."/>
        </authorList>
    </citation>
    <scope>NUCLEOTIDE SEQUENCE [LARGE SCALE GENOMIC DNA]</scope>
    <source>
        <strain evidence="4">JCM 6923</strain>
    </source>
</reference>
<accession>A0ABP5XXF3</accession>
<gene>
    <name evidence="3" type="ORF">GCM10010422_11440</name>
</gene>
<evidence type="ECO:0000259" key="2">
    <source>
        <dbReference type="PROSITE" id="PS50975"/>
    </source>
</evidence>
<keyword evidence="4" id="KW-1185">Reference proteome</keyword>
<dbReference type="EMBL" id="BAAATL010000003">
    <property type="protein sequence ID" value="GAA2470874.1"/>
    <property type="molecule type" value="Genomic_DNA"/>
</dbReference>
<name>A0ABP5XXF3_9ACTN</name>
<sequence>MAHIAGRIAHRLSNVSVMRRAADRGFNHRQALTEEWLRTRVLTRVSGVRFLPYQVRQMSREHLPVMLRREGRKGTARIAVDLVKVSARWRCLPFHYFRYGAYGRGMSTEAVRAFLPETVLFHRLLPHVNRDTVALDDKTSCKRILASAGIPQPELIASGDRRIGTTADGEAISLTDVLGLARGFGRVVVKPARYSSGGSGVVIVRPGEDGFDLSTYAHQWGTWLVERHVPQHHELAMLNPCALNTFRVITLLREGIADVLYVMLKLGGAGSTTDNSAVGGIQIRVHPDGRLDRYGYDRYLDAHTHHQVGSVPFARHRIARMAEVRELAARCARLFPQTPFIGWDIALTPGGPVVIEGNSSPSLAHVQRTHGGVAPELVPALRSVMSRPII</sequence>
<dbReference type="InterPro" id="IPR039523">
    <property type="entry name" value="RimK-rel_E_lig_ATP-grasp"/>
</dbReference>
<organism evidence="3 4">
    <name type="scientific">Streptomyces graminearus</name>
    <dbReference type="NCBI Taxonomy" id="284030"/>
    <lineage>
        <taxon>Bacteria</taxon>
        <taxon>Bacillati</taxon>
        <taxon>Actinomycetota</taxon>
        <taxon>Actinomycetes</taxon>
        <taxon>Kitasatosporales</taxon>
        <taxon>Streptomycetaceae</taxon>
        <taxon>Streptomyces</taxon>
    </lineage>
</organism>
<dbReference type="SUPFAM" id="SSF56059">
    <property type="entry name" value="Glutathione synthetase ATP-binding domain-like"/>
    <property type="match status" value="1"/>
</dbReference>
<dbReference type="Proteomes" id="UP001501721">
    <property type="component" value="Unassembled WGS sequence"/>
</dbReference>
<proteinExistence type="predicted"/>
<keyword evidence="1" id="KW-0067">ATP-binding</keyword>
<feature type="domain" description="ATP-grasp" evidence="2">
    <location>
        <begin position="142"/>
        <end position="386"/>
    </location>
</feature>
<dbReference type="Pfam" id="PF14397">
    <property type="entry name" value="ATPgrasp_ST"/>
    <property type="match status" value="1"/>
</dbReference>
<dbReference type="Gene3D" id="3.30.470.20">
    <property type="entry name" value="ATP-grasp fold, B domain"/>
    <property type="match status" value="1"/>
</dbReference>
<keyword evidence="1" id="KW-0547">Nucleotide-binding</keyword>
<evidence type="ECO:0000313" key="3">
    <source>
        <dbReference type="EMBL" id="GAA2470874.1"/>
    </source>
</evidence>
<evidence type="ECO:0000313" key="4">
    <source>
        <dbReference type="Proteomes" id="UP001501721"/>
    </source>
</evidence>
<dbReference type="PROSITE" id="PS50975">
    <property type="entry name" value="ATP_GRASP"/>
    <property type="match status" value="1"/>
</dbReference>